<keyword evidence="2" id="KW-1185">Reference proteome</keyword>
<proteinExistence type="predicted"/>
<protein>
    <recommendedName>
        <fullName evidence="3">LysR substrate binding domain-containing protein</fullName>
    </recommendedName>
</protein>
<accession>A0ABN1S026</accession>
<organism evidence="1 2">
    <name type="scientific">Actinocorallia libanotica</name>
    <dbReference type="NCBI Taxonomy" id="46162"/>
    <lineage>
        <taxon>Bacteria</taxon>
        <taxon>Bacillati</taxon>
        <taxon>Actinomycetota</taxon>
        <taxon>Actinomycetes</taxon>
        <taxon>Streptosporangiales</taxon>
        <taxon>Thermomonosporaceae</taxon>
        <taxon>Actinocorallia</taxon>
    </lineage>
</organism>
<evidence type="ECO:0000313" key="2">
    <source>
        <dbReference type="Proteomes" id="UP001500665"/>
    </source>
</evidence>
<dbReference type="RefSeq" id="WP_344247336.1">
    <property type="nucleotide sequence ID" value="NZ_BAAAHH010000060.1"/>
</dbReference>
<evidence type="ECO:0000313" key="1">
    <source>
        <dbReference type="EMBL" id="GAA0968961.1"/>
    </source>
</evidence>
<sequence>MTPAKAVIKNGELLLPHEVGCGAELISPDDPRYEALYATAFHDEKDDREKSAALLSEWLAKWALEDRRTA</sequence>
<name>A0ABN1S026_9ACTN</name>
<gene>
    <name evidence="1" type="ORF">GCM10009550_75160</name>
</gene>
<dbReference type="Proteomes" id="UP001500665">
    <property type="component" value="Unassembled WGS sequence"/>
</dbReference>
<evidence type="ECO:0008006" key="3">
    <source>
        <dbReference type="Google" id="ProtNLM"/>
    </source>
</evidence>
<comment type="caution">
    <text evidence="1">The sequence shown here is derived from an EMBL/GenBank/DDBJ whole genome shotgun (WGS) entry which is preliminary data.</text>
</comment>
<dbReference type="EMBL" id="BAAAHH010000060">
    <property type="protein sequence ID" value="GAA0968961.1"/>
    <property type="molecule type" value="Genomic_DNA"/>
</dbReference>
<reference evidence="1 2" key="1">
    <citation type="journal article" date="2019" name="Int. J. Syst. Evol. Microbiol.">
        <title>The Global Catalogue of Microorganisms (GCM) 10K type strain sequencing project: providing services to taxonomists for standard genome sequencing and annotation.</title>
        <authorList>
            <consortium name="The Broad Institute Genomics Platform"/>
            <consortium name="The Broad Institute Genome Sequencing Center for Infectious Disease"/>
            <person name="Wu L."/>
            <person name="Ma J."/>
        </authorList>
    </citation>
    <scope>NUCLEOTIDE SEQUENCE [LARGE SCALE GENOMIC DNA]</scope>
    <source>
        <strain evidence="1 2">JCM 10696</strain>
    </source>
</reference>